<dbReference type="InterPro" id="IPR001849">
    <property type="entry name" value="PH_domain"/>
</dbReference>
<dbReference type="PANTHER" id="PTHR45005:SF2">
    <property type="entry name" value="PROTEIN HLB1"/>
    <property type="match status" value="1"/>
</dbReference>
<feature type="region of interest" description="Disordered" evidence="2">
    <location>
        <begin position="1"/>
        <end position="28"/>
    </location>
</feature>
<dbReference type="SUPFAM" id="SSF48452">
    <property type="entry name" value="TPR-like"/>
    <property type="match status" value="1"/>
</dbReference>
<dbReference type="AlphaFoldDB" id="A0AAW2ZHR9"/>
<dbReference type="InterPro" id="IPR036047">
    <property type="entry name" value="F-box-like_dom_sf"/>
</dbReference>
<name>A0AAW2ZHR9_9EUKA</name>
<evidence type="ECO:0000256" key="1">
    <source>
        <dbReference type="SAM" id="Coils"/>
    </source>
</evidence>
<feature type="compositionally biased region" description="Acidic residues" evidence="2">
    <location>
        <begin position="775"/>
        <end position="793"/>
    </location>
</feature>
<evidence type="ECO:0000313" key="4">
    <source>
        <dbReference type="EMBL" id="KAL0488990.1"/>
    </source>
</evidence>
<dbReference type="PANTHER" id="PTHR45005">
    <property type="match status" value="1"/>
</dbReference>
<reference evidence="4 5" key="1">
    <citation type="submission" date="2024-03" db="EMBL/GenBank/DDBJ databases">
        <title>The Acrasis kona genome and developmental transcriptomes reveal deep origins of eukaryotic multicellular pathways.</title>
        <authorList>
            <person name="Sheikh S."/>
            <person name="Fu C.-J."/>
            <person name="Brown M.W."/>
            <person name="Baldauf S.L."/>
        </authorList>
    </citation>
    <scope>NUCLEOTIDE SEQUENCE [LARGE SCALE GENOMIC DNA]</scope>
    <source>
        <strain evidence="4 5">ATCC MYA-3509</strain>
    </source>
</reference>
<evidence type="ECO:0000313" key="5">
    <source>
        <dbReference type="Proteomes" id="UP001431209"/>
    </source>
</evidence>
<proteinExistence type="predicted"/>
<comment type="caution">
    <text evidence="4">The sequence shown here is derived from an EMBL/GenBank/DDBJ whole genome shotgun (WGS) entry which is preliminary data.</text>
</comment>
<dbReference type="SUPFAM" id="SSF81383">
    <property type="entry name" value="F-box domain"/>
    <property type="match status" value="1"/>
</dbReference>
<feature type="region of interest" description="Disordered" evidence="2">
    <location>
        <begin position="771"/>
        <end position="793"/>
    </location>
</feature>
<sequence>MSQVQQNAQPLRGRHGFTKPNNQNSPRLQVTKNLHIQTLKKRRPAHLYPQNTGANNIPSIQIQGPSSKKAKWVSTNKIAKFKGELVFQYQGHNSPLSDDEDVNIQEEPTANVQKRVYAVLTPKKMELFETSKPFHRPKMICQSPVPTPTGVSLQQLESIFDNINNQQQQQQHLIVINEGQQRYGNSSSRVGLIGKIYLCSQVCRGKVHVSRAGKTAFRITTTKSGMFNQVPMTPIMGKTESRPFQNNDIRVRTNAKPDFVVDPRGTSRGYSSQEDEALVARQAQKFIHDDDDMMRDDDDDEIIQQPSRNELARRKSRDEVDGEIEESLLFQAGNEEDATQWVTLIKQVISSLNNEHRYLMDELLLYVFSYMDEYDLCRSISPVSIKFHQLSVDERLWSVLYGKRYQKKQYDINYYSSMLRLQTATNANQSPSSLGVDEPNTPNTPSTPIDTPGTPGVGFGNNNNNVPSIVTNNNNVVSWKYVFTQRFTFEKKYLTKNREEAAQQAAQQAAAAAANPPAPLGGAQAPMPPAAGADGNGAANNAPQAPPAPVETDEARRRREEEERIKKEEEEKKRLSSALLKDGNALFNEADYAKDDTTKRLLWVFCIDQYDACLIHNPSNWTAARNWAVALIRLEKLVSSYRGQGAQDYLRMILAQCVDKFAECMKLTPGNDEVLTLWAGFLSDLALKIHDPNDSDELFKEAHNKFEQALKIRPYIGTYNDYGISFCDMAEKKIRQLKKRLKIISTTPVTATQNKTSNSFDAYAVQQMNNGGAMDYDDDDDDDDDDEGMDRDDDEFDEQLTEEMVEVEKEKILHYLDSSSALYEKCLNIKPDYFHAINNMGFNQKLKIDLIRIGTHVTRAPTAEEEMNMKKRRSLLVEEACKFFRQCVQFKDFVIARNNWGNILLQEAKEQEGEERFRLLTQCIEQYKRAMELEPSNDGCVCRCAIAFLMQAEIRLDQLRRAKQVHHNMVTYQDSMTCVSNAQLSQQIEQQRQQVEMLSLDSERMYQEASEGFLKLKNKGLSLYNMSCLNAVFCKEDEARKYLFDAYEMEILTVEKLCEDTDFDNVRDKPWFRELVELVRARETDSTIAKSRLALQQTVNTGTRKM</sequence>
<dbReference type="InterPro" id="IPR011990">
    <property type="entry name" value="TPR-like_helical_dom_sf"/>
</dbReference>
<dbReference type="Proteomes" id="UP001431209">
    <property type="component" value="Unassembled WGS sequence"/>
</dbReference>
<organism evidence="4 5">
    <name type="scientific">Acrasis kona</name>
    <dbReference type="NCBI Taxonomy" id="1008807"/>
    <lineage>
        <taxon>Eukaryota</taxon>
        <taxon>Discoba</taxon>
        <taxon>Heterolobosea</taxon>
        <taxon>Tetramitia</taxon>
        <taxon>Eutetramitia</taxon>
        <taxon>Acrasidae</taxon>
        <taxon>Acrasis</taxon>
    </lineage>
</organism>
<dbReference type="Pfam" id="PF12937">
    <property type="entry name" value="F-box-like"/>
    <property type="match status" value="1"/>
</dbReference>
<accession>A0AAW2ZHR9</accession>
<dbReference type="Gene3D" id="1.25.40.10">
    <property type="entry name" value="Tetratricopeptide repeat domain"/>
    <property type="match status" value="2"/>
</dbReference>
<evidence type="ECO:0000256" key="2">
    <source>
        <dbReference type="SAM" id="MobiDB-lite"/>
    </source>
</evidence>
<dbReference type="InterPro" id="IPR001810">
    <property type="entry name" value="F-box_dom"/>
</dbReference>
<dbReference type="Gene3D" id="1.20.1280.50">
    <property type="match status" value="1"/>
</dbReference>
<evidence type="ECO:0000259" key="3">
    <source>
        <dbReference type="PROSITE" id="PS50003"/>
    </source>
</evidence>
<feature type="region of interest" description="Disordered" evidence="2">
    <location>
        <begin position="291"/>
        <end position="318"/>
    </location>
</feature>
<dbReference type="InterPro" id="IPR053277">
    <property type="entry name" value="Endomembrane_traffic_mod"/>
</dbReference>
<dbReference type="PROSITE" id="PS50003">
    <property type="entry name" value="PH_DOMAIN"/>
    <property type="match status" value="1"/>
</dbReference>
<feature type="compositionally biased region" description="Low complexity" evidence="2">
    <location>
        <begin position="505"/>
        <end position="543"/>
    </location>
</feature>
<dbReference type="EMBL" id="JAOPGA020001505">
    <property type="protein sequence ID" value="KAL0488990.1"/>
    <property type="molecule type" value="Genomic_DNA"/>
</dbReference>
<protein>
    <recommendedName>
        <fullName evidence="3">PH domain-containing protein</fullName>
    </recommendedName>
</protein>
<feature type="coiled-coil region" evidence="1">
    <location>
        <begin position="981"/>
        <end position="1008"/>
    </location>
</feature>
<keyword evidence="5" id="KW-1185">Reference proteome</keyword>
<keyword evidence="1" id="KW-0175">Coiled coil</keyword>
<feature type="region of interest" description="Disordered" evidence="2">
    <location>
        <begin position="428"/>
        <end position="461"/>
    </location>
</feature>
<feature type="compositionally biased region" description="Basic and acidic residues" evidence="2">
    <location>
        <begin position="553"/>
        <end position="574"/>
    </location>
</feature>
<feature type="compositionally biased region" description="Polar residues" evidence="2">
    <location>
        <begin position="19"/>
        <end position="28"/>
    </location>
</feature>
<feature type="compositionally biased region" description="Acidic residues" evidence="2">
    <location>
        <begin position="291"/>
        <end position="302"/>
    </location>
</feature>
<gene>
    <name evidence="4" type="ORF">AKO1_013428</name>
</gene>
<feature type="domain" description="PH" evidence="3">
    <location>
        <begin position="325"/>
        <end position="350"/>
    </location>
</feature>
<feature type="region of interest" description="Disordered" evidence="2">
    <location>
        <begin position="505"/>
        <end position="574"/>
    </location>
</feature>
<feature type="compositionally biased region" description="Polar residues" evidence="2">
    <location>
        <begin position="440"/>
        <end position="449"/>
    </location>
</feature>